<dbReference type="GO" id="GO:0010008">
    <property type="term" value="C:endosome membrane"/>
    <property type="evidence" value="ECO:0007669"/>
    <property type="project" value="TreeGrafter"/>
</dbReference>
<dbReference type="OrthoDB" id="5574975at2759"/>
<comment type="caution">
    <text evidence="1">The sequence shown here is derived from an EMBL/GenBank/DDBJ whole genome shotgun (WGS) entry which is preliminary data.</text>
</comment>
<organism evidence="1 2">
    <name type="scientific">Artemisia annua</name>
    <name type="common">Sweet wormwood</name>
    <dbReference type="NCBI Taxonomy" id="35608"/>
    <lineage>
        <taxon>Eukaryota</taxon>
        <taxon>Viridiplantae</taxon>
        <taxon>Streptophyta</taxon>
        <taxon>Embryophyta</taxon>
        <taxon>Tracheophyta</taxon>
        <taxon>Spermatophyta</taxon>
        <taxon>Magnoliopsida</taxon>
        <taxon>eudicotyledons</taxon>
        <taxon>Gunneridae</taxon>
        <taxon>Pentapetalae</taxon>
        <taxon>asterids</taxon>
        <taxon>campanulids</taxon>
        <taxon>Asterales</taxon>
        <taxon>Asteraceae</taxon>
        <taxon>Asteroideae</taxon>
        <taxon>Anthemideae</taxon>
        <taxon>Artemisiinae</taxon>
        <taxon>Artemisia</taxon>
    </lineage>
</organism>
<keyword evidence="2" id="KW-1185">Reference proteome</keyword>
<dbReference type="Proteomes" id="UP000245207">
    <property type="component" value="Unassembled WGS sequence"/>
</dbReference>
<sequence length="121" mass="13790">MLRLSDQDSRVCYYACEALYNIAKESMDLHFINQAFFDVVRGVFIFHFNKILDALCKLSADSDPNVQNATHIFDRLVNVGWMTLLDGVPDMDDIPGLLNILNEEILQCHPCFGPHSDPKDE</sequence>
<dbReference type="GO" id="GO:0006661">
    <property type="term" value="P:phosphatidylinositol biosynthetic process"/>
    <property type="evidence" value="ECO:0007669"/>
    <property type="project" value="InterPro"/>
</dbReference>
<dbReference type="PANTHER" id="PTHR16023">
    <property type="entry name" value="TAX1 BINDING PROTEIN-RELATED"/>
    <property type="match status" value="1"/>
</dbReference>
<protein>
    <submittedName>
        <fullName evidence="1">Armadillo-type fold protein</fullName>
    </submittedName>
</protein>
<dbReference type="Pfam" id="PF12755">
    <property type="entry name" value="Vac14_Fab1_bd"/>
    <property type="match status" value="1"/>
</dbReference>
<dbReference type="GO" id="GO:0070772">
    <property type="term" value="C:PAS complex"/>
    <property type="evidence" value="ECO:0007669"/>
    <property type="project" value="InterPro"/>
</dbReference>
<dbReference type="STRING" id="35608.A0A2U1KHI7"/>
<evidence type="ECO:0000313" key="1">
    <source>
        <dbReference type="EMBL" id="PWA36212.1"/>
    </source>
</evidence>
<proteinExistence type="predicted"/>
<accession>A0A2U1KHI7</accession>
<gene>
    <name evidence="1" type="ORF">CTI12_AA602130</name>
</gene>
<dbReference type="SUPFAM" id="SSF48371">
    <property type="entry name" value="ARM repeat"/>
    <property type="match status" value="1"/>
</dbReference>
<dbReference type="AlphaFoldDB" id="A0A2U1KHI7"/>
<dbReference type="PANTHER" id="PTHR16023:SF0">
    <property type="entry name" value="PROTEIN VAC14 HOMOLOG"/>
    <property type="match status" value="1"/>
</dbReference>
<evidence type="ECO:0000313" key="2">
    <source>
        <dbReference type="Proteomes" id="UP000245207"/>
    </source>
</evidence>
<reference evidence="1 2" key="1">
    <citation type="journal article" date="2018" name="Mol. Plant">
        <title>The genome of Artemisia annua provides insight into the evolution of Asteraceae family and artemisinin biosynthesis.</title>
        <authorList>
            <person name="Shen Q."/>
            <person name="Zhang L."/>
            <person name="Liao Z."/>
            <person name="Wang S."/>
            <person name="Yan T."/>
            <person name="Shi P."/>
            <person name="Liu M."/>
            <person name="Fu X."/>
            <person name="Pan Q."/>
            <person name="Wang Y."/>
            <person name="Lv Z."/>
            <person name="Lu X."/>
            <person name="Zhang F."/>
            <person name="Jiang W."/>
            <person name="Ma Y."/>
            <person name="Chen M."/>
            <person name="Hao X."/>
            <person name="Li L."/>
            <person name="Tang Y."/>
            <person name="Lv G."/>
            <person name="Zhou Y."/>
            <person name="Sun X."/>
            <person name="Brodelius P.E."/>
            <person name="Rose J.K.C."/>
            <person name="Tang K."/>
        </authorList>
    </citation>
    <scope>NUCLEOTIDE SEQUENCE [LARGE SCALE GENOMIC DNA]</scope>
    <source>
        <strain evidence="2">cv. Huhao1</strain>
        <tissue evidence="1">Leaf</tissue>
    </source>
</reference>
<name>A0A2U1KHI7_ARTAN</name>
<dbReference type="EMBL" id="PKPP01018582">
    <property type="protein sequence ID" value="PWA36212.1"/>
    <property type="molecule type" value="Genomic_DNA"/>
</dbReference>
<dbReference type="InterPro" id="IPR016024">
    <property type="entry name" value="ARM-type_fold"/>
</dbReference>
<dbReference type="InterPro" id="IPR026825">
    <property type="entry name" value="Vac14"/>
</dbReference>